<feature type="domain" description="DHFR" evidence="9">
    <location>
        <begin position="5"/>
        <end position="162"/>
    </location>
</feature>
<evidence type="ECO:0000256" key="8">
    <source>
        <dbReference type="PIRNR" id="PIRNR000194"/>
    </source>
</evidence>
<dbReference type="PRINTS" id="PR00070">
    <property type="entry name" value="DHFR"/>
</dbReference>
<dbReference type="EMBL" id="BPQH01000002">
    <property type="protein sequence ID" value="GJD47918.1"/>
    <property type="molecule type" value="Genomic_DNA"/>
</dbReference>
<evidence type="ECO:0000256" key="7">
    <source>
        <dbReference type="ARBA" id="ARBA00025067"/>
    </source>
</evidence>
<evidence type="ECO:0000256" key="1">
    <source>
        <dbReference type="ARBA" id="ARBA00004903"/>
    </source>
</evidence>
<protein>
    <recommendedName>
        <fullName evidence="3 8">Dihydrofolate reductase</fullName>
        <ecNumber evidence="3 8">1.5.1.3</ecNumber>
    </recommendedName>
</protein>
<dbReference type="EC" id="1.5.1.3" evidence="3 8"/>
<keyword evidence="6 8" id="KW-0560">Oxidoreductase</keyword>
<dbReference type="Proteomes" id="UP001055167">
    <property type="component" value="Unassembled WGS sequence"/>
</dbReference>
<comment type="caution">
    <text evidence="10">The sequence shown here is derived from an EMBL/GenBank/DDBJ whole genome shotgun (WGS) entry which is preliminary data.</text>
</comment>
<keyword evidence="4 8" id="KW-0554">One-carbon metabolism</keyword>
<evidence type="ECO:0000256" key="4">
    <source>
        <dbReference type="ARBA" id="ARBA00022563"/>
    </source>
</evidence>
<evidence type="ECO:0000313" key="10">
    <source>
        <dbReference type="EMBL" id="GJD47918.1"/>
    </source>
</evidence>
<evidence type="ECO:0000256" key="3">
    <source>
        <dbReference type="ARBA" id="ARBA00012856"/>
    </source>
</evidence>
<dbReference type="RefSeq" id="WP_128560229.1">
    <property type="nucleotide sequence ID" value="NZ_BPQH01000002.1"/>
</dbReference>
<reference evidence="10" key="1">
    <citation type="journal article" date="2021" name="Front. Microbiol.">
        <title>Comprehensive Comparative Genomics and Phenotyping of Methylobacterium Species.</title>
        <authorList>
            <person name="Alessa O."/>
            <person name="Ogura Y."/>
            <person name="Fujitani Y."/>
            <person name="Takami H."/>
            <person name="Hayashi T."/>
            <person name="Sahin N."/>
            <person name="Tani A."/>
        </authorList>
    </citation>
    <scope>NUCLEOTIDE SEQUENCE</scope>
    <source>
        <strain evidence="10">KCTC 52305</strain>
    </source>
</reference>
<comment type="function">
    <text evidence="7 8">Key enzyme in folate metabolism. Catalyzes an essential reaction for de novo glycine and purine synthesis, and for DNA precursor synthesis.</text>
</comment>
<dbReference type="PROSITE" id="PS51330">
    <property type="entry name" value="DHFR_2"/>
    <property type="match status" value="1"/>
</dbReference>
<evidence type="ECO:0000313" key="11">
    <source>
        <dbReference type="Proteomes" id="UP001055167"/>
    </source>
</evidence>
<organism evidence="10 11">
    <name type="scientific">Methylobacterium crusticola</name>
    <dbReference type="NCBI Taxonomy" id="1697972"/>
    <lineage>
        <taxon>Bacteria</taxon>
        <taxon>Pseudomonadati</taxon>
        <taxon>Pseudomonadota</taxon>
        <taxon>Alphaproteobacteria</taxon>
        <taxon>Hyphomicrobiales</taxon>
        <taxon>Methylobacteriaceae</taxon>
        <taxon>Methylobacterium</taxon>
    </lineage>
</organism>
<dbReference type="SUPFAM" id="SSF53597">
    <property type="entry name" value="Dihydrofolate reductase-like"/>
    <property type="match status" value="1"/>
</dbReference>
<dbReference type="CDD" id="cd00209">
    <property type="entry name" value="DHFR"/>
    <property type="match status" value="1"/>
</dbReference>
<evidence type="ECO:0000256" key="2">
    <source>
        <dbReference type="ARBA" id="ARBA00009539"/>
    </source>
</evidence>
<dbReference type="PANTHER" id="PTHR48069">
    <property type="entry name" value="DIHYDROFOLATE REDUCTASE"/>
    <property type="match status" value="1"/>
</dbReference>
<reference evidence="10" key="2">
    <citation type="submission" date="2021-08" db="EMBL/GenBank/DDBJ databases">
        <authorList>
            <person name="Tani A."/>
            <person name="Ola A."/>
            <person name="Ogura Y."/>
            <person name="Katsura K."/>
            <person name="Hayashi T."/>
        </authorList>
    </citation>
    <scope>NUCLEOTIDE SEQUENCE</scope>
    <source>
        <strain evidence="10">KCTC 52305</strain>
    </source>
</reference>
<keyword evidence="11" id="KW-1185">Reference proteome</keyword>
<dbReference type="InterPro" id="IPR012259">
    <property type="entry name" value="DHFR"/>
</dbReference>
<evidence type="ECO:0000256" key="5">
    <source>
        <dbReference type="ARBA" id="ARBA00022857"/>
    </source>
</evidence>
<proteinExistence type="inferred from homology"/>
<accession>A0ABQ4QRI0</accession>
<dbReference type="Pfam" id="PF00186">
    <property type="entry name" value="DHFR_1"/>
    <property type="match status" value="1"/>
</dbReference>
<evidence type="ECO:0000256" key="6">
    <source>
        <dbReference type="ARBA" id="ARBA00023002"/>
    </source>
</evidence>
<dbReference type="Gene3D" id="3.40.430.10">
    <property type="entry name" value="Dihydrofolate Reductase, subunit A"/>
    <property type="match status" value="1"/>
</dbReference>
<dbReference type="PANTHER" id="PTHR48069:SF3">
    <property type="entry name" value="DIHYDROFOLATE REDUCTASE"/>
    <property type="match status" value="1"/>
</dbReference>
<gene>
    <name evidence="10" type="primary">dhfrIII</name>
    <name evidence="10" type="ORF">OPKNFCMD_0630</name>
</gene>
<evidence type="ECO:0000259" key="9">
    <source>
        <dbReference type="PROSITE" id="PS51330"/>
    </source>
</evidence>
<comment type="similarity">
    <text evidence="2 8">Belongs to the dihydrofolate reductase family.</text>
</comment>
<dbReference type="PIRSF" id="PIRSF000194">
    <property type="entry name" value="DHFR"/>
    <property type="match status" value="1"/>
</dbReference>
<dbReference type="InterPro" id="IPR024072">
    <property type="entry name" value="DHFR-like_dom_sf"/>
</dbReference>
<keyword evidence="5 8" id="KW-0521">NADP</keyword>
<dbReference type="InterPro" id="IPR001796">
    <property type="entry name" value="DHFR_dom"/>
</dbReference>
<name>A0ABQ4QRI0_9HYPH</name>
<comment type="catalytic activity">
    <reaction evidence="8">
        <text>(6S)-5,6,7,8-tetrahydrofolate + NADP(+) = 7,8-dihydrofolate + NADPH + H(+)</text>
        <dbReference type="Rhea" id="RHEA:15009"/>
        <dbReference type="ChEBI" id="CHEBI:15378"/>
        <dbReference type="ChEBI" id="CHEBI:57451"/>
        <dbReference type="ChEBI" id="CHEBI:57453"/>
        <dbReference type="ChEBI" id="CHEBI:57783"/>
        <dbReference type="ChEBI" id="CHEBI:58349"/>
        <dbReference type="EC" id="1.5.1.3"/>
    </reaction>
</comment>
<comment type="pathway">
    <text evidence="1 8">Cofactor biosynthesis; tetrahydrofolate biosynthesis; 5,6,7,8-tetrahydrofolate from 7,8-dihydrofolate: step 1/1.</text>
</comment>
<sequence length="164" mass="17809">MPDPTVTLIAAVAENRVIGRDNGLAWRLRSDLRRFRALTMGKPVIMGRRTWDSIGRPLPGRRVIVLTRDPAWTAPEVATAGGWAQALERAGPADEVMVAGGAQIYALALPFARRLALTRVAASPAGDALFPEIPADFREVASEAHPAGPDDEHAFRFVTLERHV</sequence>